<organism evidence="1 2">
    <name type="scientific">Flavobacterium subsaxonicum WB 4.1-42 = DSM 21790</name>
    <dbReference type="NCBI Taxonomy" id="1121898"/>
    <lineage>
        <taxon>Bacteria</taxon>
        <taxon>Pseudomonadati</taxon>
        <taxon>Bacteroidota</taxon>
        <taxon>Flavobacteriia</taxon>
        <taxon>Flavobacteriales</taxon>
        <taxon>Flavobacteriaceae</taxon>
        <taxon>Flavobacterium</taxon>
    </lineage>
</organism>
<dbReference type="eggNOG" id="ENOG5030R2Z">
    <property type="taxonomic scope" value="Bacteria"/>
</dbReference>
<protein>
    <submittedName>
        <fullName evidence="1">Uncharacterized protein</fullName>
    </submittedName>
</protein>
<sequence length="240" mass="27292">MKFYILFLGGILSAIVFLSSSSVTNIKQQESFSVKDSLEKYKDSDKISIMQKDGLFTLSIGKANGHSYAFYVEGDSLTIFFQKGIAEVWMATDTLHYGAFRSYALTFDLNGDDYPDAVLSSATSRAHNNDNMVFIFNAKNNLYEHNRFYDLPNVRYNNEGKFVQSDWHGLIGCLWKEKYAIVADSLSLEMGISICHDNNKKLKTLEYYKIINNKKVTVKKITGSASKLWPIFNLALWNST</sequence>
<reference evidence="1 2" key="1">
    <citation type="submission" date="2013-09" db="EMBL/GenBank/DDBJ databases">
        <authorList>
            <person name="Zeng Z."/>
            <person name="Chen C."/>
        </authorList>
    </citation>
    <scope>NUCLEOTIDE SEQUENCE [LARGE SCALE GENOMIC DNA]</scope>
    <source>
        <strain evidence="1 2">WB 4.1-42</strain>
    </source>
</reference>
<dbReference type="OrthoDB" id="7341446at2"/>
<proteinExistence type="predicted"/>
<dbReference type="STRING" id="1121898.GCA_000422725_01462"/>
<dbReference type="Proteomes" id="UP000030111">
    <property type="component" value="Unassembled WGS sequence"/>
</dbReference>
<dbReference type="AlphaFoldDB" id="A0A0A2MNW6"/>
<dbReference type="InterPro" id="IPR028994">
    <property type="entry name" value="Integrin_alpha_N"/>
</dbReference>
<keyword evidence="2" id="KW-1185">Reference proteome</keyword>
<evidence type="ECO:0000313" key="1">
    <source>
        <dbReference type="EMBL" id="KGO94377.1"/>
    </source>
</evidence>
<name>A0A0A2MNW6_9FLAO</name>
<gene>
    <name evidence="1" type="ORF">Q766_05530</name>
</gene>
<accession>A0A0A2MNW6</accession>
<evidence type="ECO:0000313" key="2">
    <source>
        <dbReference type="Proteomes" id="UP000030111"/>
    </source>
</evidence>
<dbReference type="RefSeq" id="WP_026990341.1">
    <property type="nucleotide sequence ID" value="NZ_AUGP01000017.1"/>
</dbReference>
<dbReference type="EMBL" id="JRLY01000002">
    <property type="protein sequence ID" value="KGO94377.1"/>
    <property type="molecule type" value="Genomic_DNA"/>
</dbReference>
<comment type="caution">
    <text evidence="1">The sequence shown here is derived from an EMBL/GenBank/DDBJ whole genome shotgun (WGS) entry which is preliminary data.</text>
</comment>
<dbReference type="SUPFAM" id="SSF69318">
    <property type="entry name" value="Integrin alpha N-terminal domain"/>
    <property type="match status" value="1"/>
</dbReference>